<feature type="domain" description="Integrase catalytic" evidence="2">
    <location>
        <begin position="25"/>
        <end position="104"/>
    </location>
</feature>
<dbReference type="InterPro" id="IPR001584">
    <property type="entry name" value="Integrase_cat-core"/>
</dbReference>
<evidence type="ECO:0000256" key="1">
    <source>
        <dbReference type="SAM" id="Phobius"/>
    </source>
</evidence>
<keyword evidence="1" id="KW-1133">Transmembrane helix</keyword>
<evidence type="ECO:0000313" key="4">
    <source>
        <dbReference type="Proteomes" id="UP001501791"/>
    </source>
</evidence>
<dbReference type="Proteomes" id="UP001501791">
    <property type="component" value="Unassembled WGS sequence"/>
</dbReference>
<dbReference type="PANTHER" id="PTHR46889">
    <property type="entry name" value="TRANSPOSASE INSF FOR INSERTION SEQUENCE IS3B-RELATED"/>
    <property type="match status" value="1"/>
</dbReference>
<dbReference type="PROSITE" id="PS50994">
    <property type="entry name" value="INTEGRASE"/>
    <property type="match status" value="1"/>
</dbReference>
<dbReference type="InterPro" id="IPR050900">
    <property type="entry name" value="Transposase_IS3/IS150/IS904"/>
</dbReference>
<dbReference type="InterPro" id="IPR012337">
    <property type="entry name" value="RNaseH-like_sf"/>
</dbReference>
<dbReference type="PANTHER" id="PTHR46889:SF4">
    <property type="entry name" value="TRANSPOSASE INSO FOR INSERTION SEQUENCE ELEMENT IS911B-RELATED"/>
    <property type="match status" value="1"/>
</dbReference>
<protein>
    <recommendedName>
        <fullName evidence="2">Integrase catalytic domain-containing protein</fullName>
    </recommendedName>
</protein>
<keyword evidence="4" id="KW-1185">Reference proteome</keyword>
<keyword evidence="1" id="KW-0812">Transmembrane</keyword>
<dbReference type="Pfam" id="PF00665">
    <property type="entry name" value="rve"/>
    <property type="match status" value="1"/>
</dbReference>
<organism evidence="3 4">
    <name type="scientific">Brevibacterium picturae</name>
    <dbReference type="NCBI Taxonomy" id="260553"/>
    <lineage>
        <taxon>Bacteria</taxon>
        <taxon>Bacillati</taxon>
        <taxon>Actinomycetota</taxon>
        <taxon>Actinomycetes</taxon>
        <taxon>Micrococcales</taxon>
        <taxon>Brevibacteriaceae</taxon>
        <taxon>Brevibacterium</taxon>
    </lineage>
</organism>
<dbReference type="SUPFAM" id="SSF53098">
    <property type="entry name" value="Ribonuclease H-like"/>
    <property type="match status" value="1"/>
</dbReference>
<reference evidence="4" key="1">
    <citation type="journal article" date="2019" name="Int. J. Syst. Evol. Microbiol.">
        <title>The Global Catalogue of Microorganisms (GCM) 10K type strain sequencing project: providing services to taxonomists for standard genome sequencing and annotation.</title>
        <authorList>
            <consortium name="The Broad Institute Genomics Platform"/>
            <consortium name="The Broad Institute Genome Sequencing Center for Infectious Disease"/>
            <person name="Wu L."/>
            <person name="Ma J."/>
        </authorList>
    </citation>
    <scope>NUCLEOTIDE SEQUENCE [LARGE SCALE GENOMIC DNA]</scope>
    <source>
        <strain evidence="4">JCM 13319</strain>
    </source>
</reference>
<proteinExistence type="predicted"/>
<evidence type="ECO:0000259" key="2">
    <source>
        <dbReference type="PROSITE" id="PS50994"/>
    </source>
</evidence>
<accession>A0ABP4M706</accession>
<dbReference type="InterPro" id="IPR036397">
    <property type="entry name" value="RNaseH_sf"/>
</dbReference>
<evidence type="ECO:0000313" key="3">
    <source>
        <dbReference type="EMBL" id="GAA1536718.1"/>
    </source>
</evidence>
<sequence length="104" mass="11376">MQDPQARTAHIVNHMLDADGNRDFSASVPGTRLCGDITYLKTGEGWLYLATVIDLCTGMIIGWNIADHMRASLCTEALAMARDHGYMDSDQAIYHSDRGVATTS</sequence>
<name>A0ABP4M706_9MICO</name>
<gene>
    <name evidence="3" type="ORF">GCM10009691_10030</name>
</gene>
<dbReference type="Gene3D" id="3.30.420.10">
    <property type="entry name" value="Ribonuclease H-like superfamily/Ribonuclease H"/>
    <property type="match status" value="1"/>
</dbReference>
<dbReference type="EMBL" id="BAAALY010000004">
    <property type="protein sequence ID" value="GAA1536718.1"/>
    <property type="molecule type" value="Genomic_DNA"/>
</dbReference>
<keyword evidence="1" id="KW-0472">Membrane</keyword>
<feature type="transmembrane region" description="Helical" evidence="1">
    <location>
        <begin position="46"/>
        <end position="66"/>
    </location>
</feature>
<comment type="caution">
    <text evidence="3">The sequence shown here is derived from an EMBL/GenBank/DDBJ whole genome shotgun (WGS) entry which is preliminary data.</text>
</comment>